<evidence type="ECO:0000313" key="10">
    <source>
        <dbReference type="Proteomes" id="UP000319817"/>
    </source>
</evidence>
<dbReference type="HAMAP" id="MF_01885">
    <property type="entry name" value="tRNA_methyltr_TrmL"/>
    <property type="match status" value="1"/>
</dbReference>
<dbReference type="InterPro" id="IPR029026">
    <property type="entry name" value="tRNA_m1G_MTases_N"/>
</dbReference>
<name>A0A517NUW0_9BACT</name>
<comment type="function">
    <text evidence="6">Could methylate the ribose at the nucleotide 34 wobble position in tRNA.</text>
</comment>
<evidence type="ECO:0000256" key="1">
    <source>
        <dbReference type="ARBA" id="ARBA00022490"/>
    </source>
</evidence>
<dbReference type="OrthoDB" id="9789043at2"/>
<evidence type="ECO:0000256" key="4">
    <source>
        <dbReference type="ARBA" id="ARBA00022691"/>
    </source>
</evidence>
<dbReference type="Proteomes" id="UP000319817">
    <property type="component" value="Chromosome"/>
</dbReference>
<dbReference type="CDD" id="cd18094">
    <property type="entry name" value="SpoU-like_TrmL"/>
    <property type="match status" value="1"/>
</dbReference>
<dbReference type="PANTHER" id="PTHR42971:SF1">
    <property type="entry name" value="TRNA (CYTIDINE(34)-2'-O)-METHYLTRANSFERASE"/>
    <property type="match status" value="1"/>
</dbReference>
<sequence>MGDSVLNNDDDLTDGSNVPRDLPRSDLQPDSSQLNQLPPDSLSRSDARSQPADHGRSLDGNESDASPSAHVVLYHPEIPQNTGNIGRTCVAVNAKLWIVRPAGFQLDEKRLRRAGLDYWQHLKLGDANNWSHLTDQLSVPHQNGRFFYLSRFAKREIWEADFQRGDVLVFGSESGGLPDQILDTDHAHALRLPTSADVRSLNLATTAGVVLYEHMRQTRT</sequence>
<keyword evidence="5 6" id="KW-0819">tRNA processing</keyword>
<comment type="catalytic activity">
    <reaction evidence="6">
        <text>cytidine(34) in tRNA + S-adenosyl-L-methionine = 2'-O-methylcytidine(34) in tRNA + S-adenosyl-L-homocysteine + H(+)</text>
        <dbReference type="Rhea" id="RHEA:43084"/>
        <dbReference type="Rhea" id="RHEA-COMP:10331"/>
        <dbReference type="Rhea" id="RHEA-COMP:10332"/>
        <dbReference type="ChEBI" id="CHEBI:15378"/>
        <dbReference type="ChEBI" id="CHEBI:57856"/>
        <dbReference type="ChEBI" id="CHEBI:59789"/>
        <dbReference type="ChEBI" id="CHEBI:74495"/>
        <dbReference type="ChEBI" id="CHEBI:82748"/>
        <dbReference type="EC" id="2.1.1.207"/>
    </reaction>
</comment>
<dbReference type="InterPro" id="IPR016914">
    <property type="entry name" value="TrmL"/>
</dbReference>
<evidence type="ECO:0000256" key="6">
    <source>
        <dbReference type="HAMAP-Rule" id="MF_01885"/>
    </source>
</evidence>
<keyword evidence="3 6" id="KW-0808">Transferase</keyword>
<evidence type="ECO:0000256" key="5">
    <source>
        <dbReference type="ARBA" id="ARBA00022694"/>
    </source>
</evidence>
<accession>A0A517NUW0</accession>
<feature type="compositionally biased region" description="Polar residues" evidence="7">
    <location>
        <begin position="28"/>
        <end position="42"/>
    </location>
</feature>
<dbReference type="EC" id="2.1.1.207" evidence="6"/>
<dbReference type="RefSeq" id="WP_145418617.1">
    <property type="nucleotide sequence ID" value="NZ_CP036526.1"/>
</dbReference>
<comment type="similarity">
    <text evidence="6">Belongs to the class IV-like SAM-binding methyltransferase superfamily. RNA methyltransferase TrmH family. TrmL subfamily.</text>
</comment>
<keyword evidence="2 6" id="KW-0489">Methyltransferase</keyword>
<gene>
    <name evidence="9" type="primary">trmL</name>
    <name evidence="9" type="ORF">K239x_29010</name>
</gene>
<dbReference type="InterPro" id="IPR001537">
    <property type="entry name" value="SpoU_MeTrfase"/>
</dbReference>
<feature type="region of interest" description="Disordered" evidence="7">
    <location>
        <begin position="1"/>
        <end position="66"/>
    </location>
</feature>
<keyword evidence="1 6" id="KW-0963">Cytoplasm</keyword>
<feature type="binding site" evidence="6">
    <location>
        <position position="149"/>
    </location>
    <ligand>
        <name>S-adenosyl-L-methionine</name>
        <dbReference type="ChEBI" id="CHEBI:59789"/>
    </ligand>
</feature>
<dbReference type="GO" id="GO:0002130">
    <property type="term" value="P:wobble position ribose methylation"/>
    <property type="evidence" value="ECO:0007669"/>
    <property type="project" value="TreeGrafter"/>
</dbReference>
<dbReference type="EMBL" id="CP036526">
    <property type="protein sequence ID" value="QDT10909.1"/>
    <property type="molecule type" value="Genomic_DNA"/>
</dbReference>
<protein>
    <recommendedName>
        <fullName evidence="6">Putative tRNA (cytidine(34)-2'-O)-methyltransferase</fullName>
        <ecNumber evidence="6">2.1.1.207</ecNumber>
    </recommendedName>
    <alternativeName>
        <fullName evidence="6">tRNA (cytidine/uridine-2'-O-)-methyltransferase</fullName>
    </alternativeName>
</protein>
<evidence type="ECO:0000256" key="7">
    <source>
        <dbReference type="SAM" id="MobiDB-lite"/>
    </source>
</evidence>
<proteinExistence type="inferred from homology"/>
<dbReference type="PANTHER" id="PTHR42971">
    <property type="entry name" value="TRNA (CYTIDINE(34)-2'-O)-METHYLTRANSFERASE"/>
    <property type="match status" value="1"/>
</dbReference>
<keyword evidence="4 6" id="KW-0949">S-adenosyl-L-methionine</keyword>
<feature type="binding site" evidence="6">
    <location>
        <position position="200"/>
    </location>
    <ligand>
        <name>S-adenosyl-L-methionine</name>
        <dbReference type="ChEBI" id="CHEBI:59789"/>
    </ligand>
</feature>
<evidence type="ECO:0000259" key="8">
    <source>
        <dbReference type="Pfam" id="PF00588"/>
    </source>
</evidence>
<dbReference type="GO" id="GO:0141098">
    <property type="term" value="F:tRNA (cytidine(34)-2'-O)-methyltransferase activity"/>
    <property type="evidence" value="ECO:0007669"/>
    <property type="project" value="RHEA"/>
</dbReference>
<keyword evidence="10" id="KW-1185">Reference proteome</keyword>
<comment type="catalytic activity">
    <reaction evidence="6">
        <text>5-carboxymethylaminomethyluridine(34) in tRNA(Leu) + S-adenosyl-L-methionine = 5-carboxymethylaminomethyl-2'-O-methyluridine(34) in tRNA(Leu) + S-adenosyl-L-homocysteine + H(+)</text>
        <dbReference type="Rhea" id="RHEA:43088"/>
        <dbReference type="Rhea" id="RHEA-COMP:10333"/>
        <dbReference type="Rhea" id="RHEA-COMP:10334"/>
        <dbReference type="ChEBI" id="CHEBI:15378"/>
        <dbReference type="ChEBI" id="CHEBI:57856"/>
        <dbReference type="ChEBI" id="CHEBI:59789"/>
        <dbReference type="ChEBI" id="CHEBI:74508"/>
        <dbReference type="ChEBI" id="CHEBI:74511"/>
        <dbReference type="EC" id="2.1.1.207"/>
    </reaction>
</comment>
<evidence type="ECO:0000313" key="9">
    <source>
        <dbReference type="EMBL" id="QDT10909.1"/>
    </source>
</evidence>
<evidence type="ECO:0000256" key="2">
    <source>
        <dbReference type="ARBA" id="ARBA00022603"/>
    </source>
</evidence>
<dbReference type="Gene3D" id="3.40.1280.10">
    <property type="match status" value="1"/>
</dbReference>
<comment type="subcellular location">
    <subcellularLocation>
        <location evidence="6">Cytoplasm</location>
    </subcellularLocation>
</comment>
<reference evidence="9 10" key="1">
    <citation type="submission" date="2019-02" db="EMBL/GenBank/DDBJ databases">
        <title>Deep-cultivation of Planctomycetes and their phenomic and genomic characterization uncovers novel biology.</title>
        <authorList>
            <person name="Wiegand S."/>
            <person name="Jogler M."/>
            <person name="Boedeker C."/>
            <person name="Pinto D."/>
            <person name="Vollmers J."/>
            <person name="Rivas-Marin E."/>
            <person name="Kohn T."/>
            <person name="Peeters S.H."/>
            <person name="Heuer A."/>
            <person name="Rast P."/>
            <person name="Oberbeckmann S."/>
            <person name="Bunk B."/>
            <person name="Jeske O."/>
            <person name="Meyerdierks A."/>
            <person name="Storesund J.E."/>
            <person name="Kallscheuer N."/>
            <person name="Luecker S."/>
            <person name="Lage O.M."/>
            <person name="Pohl T."/>
            <person name="Merkel B.J."/>
            <person name="Hornburger P."/>
            <person name="Mueller R.-W."/>
            <person name="Bruemmer F."/>
            <person name="Labrenz M."/>
            <person name="Spormann A.M."/>
            <person name="Op den Camp H."/>
            <person name="Overmann J."/>
            <person name="Amann R."/>
            <person name="Jetten M.S.M."/>
            <person name="Mascher T."/>
            <person name="Medema M.H."/>
            <person name="Devos D.P."/>
            <person name="Kaster A.-K."/>
            <person name="Ovreas L."/>
            <person name="Rohde M."/>
            <person name="Galperin M.Y."/>
            <person name="Jogler C."/>
        </authorList>
    </citation>
    <scope>NUCLEOTIDE SEQUENCE [LARGE SCALE GENOMIC DNA]</scope>
    <source>
        <strain evidence="9 10">K23_9</strain>
    </source>
</reference>
<dbReference type="GO" id="GO:0005737">
    <property type="term" value="C:cytoplasm"/>
    <property type="evidence" value="ECO:0007669"/>
    <property type="project" value="UniProtKB-SubCell"/>
</dbReference>
<feature type="domain" description="tRNA/rRNA methyltransferase SpoU type" evidence="8">
    <location>
        <begin position="70"/>
        <end position="212"/>
    </location>
</feature>
<dbReference type="GO" id="GO:0141102">
    <property type="term" value="F:tRNA (5-carboxymethylaminomethyluridine(34)-2'-O)-methyltransferase activity"/>
    <property type="evidence" value="ECO:0007669"/>
    <property type="project" value="RHEA"/>
</dbReference>
<organism evidence="9 10">
    <name type="scientific">Stieleria marina</name>
    <dbReference type="NCBI Taxonomy" id="1930275"/>
    <lineage>
        <taxon>Bacteria</taxon>
        <taxon>Pseudomonadati</taxon>
        <taxon>Planctomycetota</taxon>
        <taxon>Planctomycetia</taxon>
        <taxon>Pirellulales</taxon>
        <taxon>Pirellulaceae</taxon>
        <taxon>Stieleria</taxon>
    </lineage>
</organism>
<dbReference type="InterPro" id="IPR029028">
    <property type="entry name" value="Alpha/beta_knot_MTases"/>
</dbReference>
<feature type="compositionally biased region" description="Basic and acidic residues" evidence="7">
    <location>
        <begin position="43"/>
        <end position="59"/>
    </location>
</feature>
<feature type="binding site" evidence="6">
    <location>
        <position position="171"/>
    </location>
    <ligand>
        <name>S-adenosyl-L-methionine</name>
        <dbReference type="ChEBI" id="CHEBI:59789"/>
    </ligand>
</feature>
<dbReference type="AlphaFoldDB" id="A0A517NUW0"/>
<dbReference type="Pfam" id="PF00588">
    <property type="entry name" value="SpoU_methylase"/>
    <property type="match status" value="1"/>
</dbReference>
<dbReference type="GO" id="GO:0003723">
    <property type="term" value="F:RNA binding"/>
    <property type="evidence" value="ECO:0007669"/>
    <property type="project" value="InterPro"/>
</dbReference>
<evidence type="ECO:0000256" key="3">
    <source>
        <dbReference type="ARBA" id="ARBA00022679"/>
    </source>
</evidence>
<feature type="binding site" evidence="6">
    <location>
        <position position="192"/>
    </location>
    <ligand>
        <name>S-adenosyl-L-methionine</name>
        <dbReference type="ChEBI" id="CHEBI:59789"/>
    </ligand>
</feature>
<dbReference type="SUPFAM" id="SSF75217">
    <property type="entry name" value="alpha/beta knot"/>
    <property type="match status" value="1"/>
</dbReference>